<dbReference type="CDD" id="cd07828">
    <property type="entry name" value="lipocalin_heme-bd-THAP4-like"/>
    <property type="match status" value="1"/>
</dbReference>
<evidence type="ECO:0000256" key="1">
    <source>
        <dbReference type="HAMAP-Rule" id="MF_01297"/>
    </source>
</evidence>
<dbReference type="EMBL" id="FRCS01000012">
    <property type="protein sequence ID" value="SHN45716.1"/>
    <property type="molecule type" value="Genomic_DNA"/>
</dbReference>
<feature type="binding site" description="axial binding residue" evidence="1">
    <location>
        <position position="168"/>
    </location>
    <ligand>
        <name>heme b</name>
        <dbReference type="ChEBI" id="CHEBI:60344"/>
    </ligand>
    <ligandPart>
        <name>Fe</name>
        <dbReference type="ChEBI" id="CHEBI:18248"/>
    </ligandPart>
</feature>
<comment type="domain">
    <text evidence="1">Forms a 10-stranded antiparallel beta-barrel structure able to accommodate a hydrophobic ligand in its interior. In fact, this fold hosts the heme group, which is located in a wide surface cleft.</text>
</comment>
<evidence type="ECO:0000313" key="3">
    <source>
        <dbReference type="EMBL" id="SHN45716.1"/>
    </source>
</evidence>
<dbReference type="GO" id="GO:0062213">
    <property type="term" value="F:peroxynitrite isomerase activity"/>
    <property type="evidence" value="ECO:0007669"/>
    <property type="project" value="UniProtKB-UniRule"/>
</dbReference>
<dbReference type="EC" id="5.99.-.-" evidence="1"/>
<comment type="function">
    <text evidence="1">Heme-binding protein able to scavenge peroxynitrite and to protect free L-tyrosine against peroxynitrite-mediated nitration, by acting as a peroxynitrite isomerase that converts peroxynitrite to nitrate. Therefore, this protein likely plays a role in peroxynitrite sensing and in the detoxification of reactive nitrogen and oxygen species (RNS and ROS, respectively). Is able to bind nitric oxide (NO) in vitro, but may act as a sensor of peroxynitrite levels in vivo.</text>
</comment>
<feature type="binding site" evidence="1">
    <location>
        <position position="136"/>
    </location>
    <ligand>
        <name>heme b</name>
        <dbReference type="ChEBI" id="CHEBI:60344"/>
    </ligand>
</feature>
<proteinExistence type="inferred from homology"/>
<dbReference type="PANTHER" id="PTHR15854">
    <property type="entry name" value="THAP4 PROTEIN"/>
    <property type="match status" value="1"/>
</dbReference>
<accession>A0A1M7RHM1</accession>
<dbReference type="AlphaFoldDB" id="A0A1M7RHM1"/>
<protein>
    <recommendedName>
        <fullName evidence="1">Peroxynitrite isomerase</fullName>
        <ecNumber evidence="1">5.99.-.-</ecNumber>
    </recommendedName>
    <alternativeName>
        <fullName evidence="1">Ferric nitrobindin</fullName>
        <shortName evidence="1">Nb(III)</shortName>
    </alternativeName>
</protein>
<dbReference type="PANTHER" id="PTHR15854:SF4">
    <property type="entry name" value="PEROXYNITRITE ISOMERASE THAP4"/>
    <property type="match status" value="1"/>
</dbReference>
<comment type="cofactor">
    <cofactor evidence="1">
        <name>heme b</name>
        <dbReference type="ChEBI" id="CHEBI:60344"/>
    </cofactor>
    <text evidence="1">Binds 1 heme b group per subunit, that coordinates a highly solvent-exposed Fe(III) atom.</text>
</comment>
<dbReference type="InterPro" id="IPR045165">
    <property type="entry name" value="Nitrobindin"/>
</dbReference>
<keyword evidence="1" id="KW-0408">Iron</keyword>
<name>A0A1M7RHM1_9ACTN</name>
<dbReference type="Proteomes" id="UP000184440">
    <property type="component" value="Unassembled WGS sequence"/>
</dbReference>
<dbReference type="InterPro" id="IPR012674">
    <property type="entry name" value="Calycin"/>
</dbReference>
<keyword evidence="1" id="KW-0479">Metal-binding</keyword>
<reference evidence="3 4" key="1">
    <citation type="submission" date="2016-11" db="EMBL/GenBank/DDBJ databases">
        <authorList>
            <person name="Jaros S."/>
            <person name="Januszkiewicz K."/>
            <person name="Wedrychowicz H."/>
        </authorList>
    </citation>
    <scope>NUCLEOTIDE SEQUENCE [LARGE SCALE GENOMIC DNA]</scope>
    <source>
        <strain evidence="3 4">DSM 46144</strain>
    </source>
</reference>
<dbReference type="InterPro" id="IPR014878">
    <property type="entry name" value="THAP4-like_heme-bd"/>
</dbReference>
<keyword evidence="4" id="KW-1185">Reference proteome</keyword>
<evidence type="ECO:0000313" key="4">
    <source>
        <dbReference type="Proteomes" id="UP000184440"/>
    </source>
</evidence>
<evidence type="ECO:0000259" key="2">
    <source>
        <dbReference type="Pfam" id="PF08768"/>
    </source>
</evidence>
<comment type="pathway">
    <text evidence="1">Nitrogen metabolism.</text>
</comment>
<dbReference type="HAMAP" id="MF_01297">
    <property type="entry name" value="nitrobindin"/>
    <property type="match status" value="1"/>
</dbReference>
<dbReference type="Gene3D" id="2.40.128.20">
    <property type="match status" value="1"/>
</dbReference>
<dbReference type="STRING" id="134849.SAMN05443668_112223"/>
<keyword evidence="1" id="KW-0349">Heme</keyword>
<dbReference type="Pfam" id="PF08768">
    <property type="entry name" value="THAP4_heme-bd"/>
    <property type="match status" value="1"/>
</dbReference>
<feature type="short sequence motif" description="GXWXGXG" evidence="1">
    <location>
        <begin position="33"/>
        <end position="39"/>
    </location>
</feature>
<dbReference type="InterPro" id="IPR022939">
    <property type="entry name" value="Nb(III)_bact/plant"/>
</dbReference>
<gene>
    <name evidence="3" type="ORF">SAMN05443668_112223</name>
</gene>
<feature type="domain" description="THAP4-like heme-binding" evidence="2">
    <location>
        <begin position="25"/>
        <end position="175"/>
    </location>
</feature>
<sequence length="178" mass="19687">MTDPAGYPYEETHDLRSGPNLHESLLGLLPFVGLWRGTGKGGYPDIEDFDYAQEVRFSHDGRPFLAYESRTWLIDAEGRPIRPAAREVGWWRPQADDSVEVLLAHPTGFVEVYVGEIDGLKVELSTDAVVRTATAKEVSANHRLYGIVEGDLLYAVDMAATGHDLTPHLSARLKRIGG</sequence>
<dbReference type="GO" id="GO:0020037">
    <property type="term" value="F:heme binding"/>
    <property type="evidence" value="ECO:0007669"/>
    <property type="project" value="UniProtKB-UniRule"/>
</dbReference>
<organism evidence="3 4">
    <name type="scientific">Cryptosporangium aurantiacum</name>
    <dbReference type="NCBI Taxonomy" id="134849"/>
    <lineage>
        <taxon>Bacteria</taxon>
        <taxon>Bacillati</taxon>
        <taxon>Actinomycetota</taxon>
        <taxon>Actinomycetes</taxon>
        <taxon>Cryptosporangiales</taxon>
        <taxon>Cryptosporangiaceae</taxon>
        <taxon>Cryptosporangium</taxon>
    </lineage>
</organism>
<comment type="similarity">
    <text evidence="1">Belongs to the nitrobindin family.</text>
</comment>
<keyword evidence="1" id="KW-0413">Isomerase</keyword>
<dbReference type="GO" id="GO:0046872">
    <property type="term" value="F:metal ion binding"/>
    <property type="evidence" value="ECO:0007669"/>
    <property type="project" value="UniProtKB-KW"/>
</dbReference>
<dbReference type="SUPFAM" id="SSF50814">
    <property type="entry name" value="Lipocalins"/>
    <property type="match status" value="1"/>
</dbReference>
<comment type="catalytic activity">
    <reaction evidence="1">
        <text>peroxynitrite = nitrate</text>
        <dbReference type="Rhea" id="RHEA:63116"/>
        <dbReference type="ChEBI" id="CHEBI:17632"/>
        <dbReference type="ChEBI" id="CHEBI:25941"/>
    </reaction>
</comment>
<comment type="caution">
    <text evidence="1">Lacks conserved residue(s) required for the propagation of feature annotation.</text>
</comment>